<dbReference type="InterPro" id="IPR045584">
    <property type="entry name" value="Pilin-like"/>
</dbReference>
<keyword evidence="3" id="KW-1185">Reference proteome</keyword>
<protein>
    <submittedName>
        <fullName evidence="2">MSHA biogenesis protein MshO</fullName>
    </submittedName>
</protein>
<dbReference type="InterPro" id="IPR012902">
    <property type="entry name" value="N_methyl_site"/>
</dbReference>
<dbReference type="RefSeq" id="WP_212786267.1">
    <property type="nucleotide sequence ID" value="NZ_AP019536.1"/>
</dbReference>
<gene>
    <name evidence="2" type="primary">mshO</name>
    <name evidence="2" type="ORF">FGKAn22_03420</name>
</gene>
<dbReference type="KEGG" id="fku:FGKAn22_03420"/>
<keyword evidence="1" id="KW-0472">Membrane</keyword>
<dbReference type="Gene3D" id="3.30.700.10">
    <property type="entry name" value="Glycoprotein, Type 4 Pilin"/>
    <property type="match status" value="1"/>
</dbReference>
<accession>A0AAN1SZN5</accession>
<proteinExistence type="predicted"/>
<keyword evidence="1" id="KW-1133">Transmembrane helix</keyword>
<name>A0AAN1SZN5_9PROT</name>
<dbReference type="NCBIfam" id="TIGR02532">
    <property type="entry name" value="IV_pilin_GFxxxE"/>
    <property type="match status" value="1"/>
</dbReference>
<sequence length="272" mass="28467">MRAPHRQHAGFTLVEMIMVIVITGIIGGMVAMFLRAPIQQYMDVSRRAELTDIADTALYRMASDISTAVPNSVRVAGCGATPCVEFLPTRDAGRYRAGAPGNTLVFDGVDTTFDMMGTANVAAGDQIVIGSTSSTGAMAYAGGLRTVNAVAGATITLNAGLPIVAELSTRRFDVVDGAQNAVTYACTGTLGTLDANQNGQARLVRYANYGINAIQSLPATPTPPVLADRVSGCVIDYAAVNQRMGLLAIRLTLTSGGESVSLYHEIHVNNVP</sequence>
<dbReference type="PROSITE" id="PS00409">
    <property type="entry name" value="PROKAR_NTER_METHYL"/>
    <property type="match status" value="1"/>
</dbReference>
<organism evidence="2 3">
    <name type="scientific">Ferrigenium kumadai</name>
    <dbReference type="NCBI Taxonomy" id="1682490"/>
    <lineage>
        <taxon>Bacteria</taxon>
        <taxon>Pseudomonadati</taxon>
        <taxon>Pseudomonadota</taxon>
        <taxon>Betaproteobacteria</taxon>
        <taxon>Nitrosomonadales</taxon>
        <taxon>Gallionellaceae</taxon>
        <taxon>Ferrigenium</taxon>
    </lineage>
</organism>
<evidence type="ECO:0000313" key="3">
    <source>
        <dbReference type="Proteomes" id="UP001319121"/>
    </source>
</evidence>
<dbReference type="AlphaFoldDB" id="A0AAN1SZN5"/>
<evidence type="ECO:0000256" key="1">
    <source>
        <dbReference type="SAM" id="Phobius"/>
    </source>
</evidence>
<dbReference type="Proteomes" id="UP001319121">
    <property type="component" value="Chromosome"/>
</dbReference>
<dbReference type="EMBL" id="AP019536">
    <property type="protein sequence ID" value="BBI98649.1"/>
    <property type="molecule type" value="Genomic_DNA"/>
</dbReference>
<keyword evidence="1" id="KW-0812">Transmembrane</keyword>
<dbReference type="SUPFAM" id="SSF54523">
    <property type="entry name" value="Pili subunits"/>
    <property type="match status" value="1"/>
</dbReference>
<dbReference type="Pfam" id="PF07963">
    <property type="entry name" value="N_methyl"/>
    <property type="match status" value="1"/>
</dbReference>
<evidence type="ECO:0000313" key="2">
    <source>
        <dbReference type="EMBL" id="BBI98649.1"/>
    </source>
</evidence>
<feature type="transmembrane region" description="Helical" evidence="1">
    <location>
        <begin position="12"/>
        <end position="34"/>
    </location>
</feature>
<reference evidence="2 3" key="1">
    <citation type="submission" date="2019-03" db="EMBL/GenBank/DDBJ databases">
        <title>Complete genome sequence of Ferrigenium kumadai strain An22, a microaerophilic iron-oxidizing bacterium isolated from a paddy field soil.</title>
        <authorList>
            <person name="Watanabe T."/>
            <person name="Asakawa S."/>
        </authorList>
    </citation>
    <scope>NUCLEOTIDE SEQUENCE [LARGE SCALE GENOMIC DNA]</scope>
    <source>
        <strain evidence="2 3">An22</strain>
    </source>
</reference>